<keyword evidence="4" id="KW-1185">Reference proteome</keyword>
<dbReference type="InterPro" id="IPR000572">
    <property type="entry name" value="OxRdtase_Mopterin-bd_dom"/>
</dbReference>
<comment type="caution">
    <text evidence="3">The sequence shown here is derived from an EMBL/GenBank/DDBJ whole genome shotgun (WGS) entry which is preliminary data.</text>
</comment>
<feature type="transmembrane region" description="Helical" evidence="1">
    <location>
        <begin position="117"/>
        <end position="138"/>
    </location>
</feature>
<dbReference type="RefSeq" id="WP_377541933.1">
    <property type="nucleotide sequence ID" value="NZ_JBHSBN010000002.1"/>
</dbReference>
<feature type="transmembrane region" description="Helical" evidence="1">
    <location>
        <begin position="72"/>
        <end position="97"/>
    </location>
</feature>
<evidence type="ECO:0000313" key="4">
    <source>
        <dbReference type="Proteomes" id="UP001595868"/>
    </source>
</evidence>
<keyword evidence="1" id="KW-1133">Transmembrane helix</keyword>
<gene>
    <name evidence="3" type="ORF">ACFOX0_03170</name>
</gene>
<dbReference type="PRINTS" id="PR00407">
    <property type="entry name" value="EUMOPTERIN"/>
</dbReference>
<dbReference type="PANTHER" id="PTHR43032">
    <property type="entry name" value="PROTEIN-METHIONINE-SULFOXIDE REDUCTASE"/>
    <property type="match status" value="1"/>
</dbReference>
<dbReference type="InterPro" id="IPR008335">
    <property type="entry name" value="Mopterin_OxRdtase_euk"/>
</dbReference>
<feature type="transmembrane region" description="Helical" evidence="1">
    <location>
        <begin position="30"/>
        <end position="52"/>
    </location>
</feature>
<sequence>MTGRRAGRVRLPRPADFRSPNHSPAVAARLGVWLGVAFGLCFVTGVTSHLIQHPPVWFGWPSRPVQLYRITQGVHVLAGVAAIPLLLAKLWSVYPNLFVRPRLWPPVRALAQAAERLSIFVLLAAAFFELVTGLFNVAQSYPWRFFFPAAHYAAGWVATGALVVHIGVKLPVARSALARADRRTAPPAGRRAFLGTALGAAAVAVLATAGGTVPALRRVSALAWRAGDGPQRLPVNRTAAAAGISVPPDWRLLVAWPGGRRAFSLAELNGLPQRTANLPIACVEGWSATADWTGVPIGALLAAAGAPTGRPVRVTSLEGPGRYSGSVLPAGHVDDPLSLLALRCNGEVLHPDHGYPCRIIAPNRPGVLQTKWVSRLEVLG</sequence>
<protein>
    <submittedName>
        <fullName evidence="3">Molybdopterin-dependent oxidoreductase</fullName>
    </submittedName>
</protein>
<feature type="transmembrane region" description="Helical" evidence="1">
    <location>
        <begin position="193"/>
        <end position="216"/>
    </location>
</feature>
<accession>A0ABV8KGC9</accession>
<feature type="domain" description="Oxidoreductase molybdopterin-binding" evidence="2">
    <location>
        <begin position="247"/>
        <end position="379"/>
    </location>
</feature>
<keyword evidence="1" id="KW-0472">Membrane</keyword>
<reference evidence="4" key="1">
    <citation type="journal article" date="2019" name="Int. J. Syst. Evol. Microbiol.">
        <title>The Global Catalogue of Microorganisms (GCM) 10K type strain sequencing project: providing services to taxonomists for standard genome sequencing and annotation.</title>
        <authorList>
            <consortium name="The Broad Institute Genomics Platform"/>
            <consortium name="The Broad Institute Genome Sequencing Center for Infectious Disease"/>
            <person name="Wu L."/>
            <person name="Ma J."/>
        </authorList>
    </citation>
    <scope>NUCLEOTIDE SEQUENCE [LARGE SCALE GENOMIC DNA]</scope>
    <source>
        <strain evidence="4">2902at01</strain>
    </source>
</reference>
<evidence type="ECO:0000256" key="1">
    <source>
        <dbReference type="SAM" id="Phobius"/>
    </source>
</evidence>
<dbReference type="PANTHER" id="PTHR43032:SF2">
    <property type="entry name" value="BLL0505 PROTEIN"/>
    <property type="match status" value="1"/>
</dbReference>
<evidence type="ECO:0000313" key="3">
    <source>
        <dbReference type="EMBL" id="MFC4104942.1"/>
    </source>
</evidence>
<proteinExistence type="predicted"/>
<dbReference type="InterPro" id="IPR036374">
    <property type="entry name" value="OxRdtase_Mopterin-bd_sf"/>
</dbReference>
<organism evidence="3 4">
    <name type="scientific">Micromonospora zhanjiangensis</name>
    <dbReference type="NCBI Taxonomy" id="1522057"/>
    <lineage>
        <taxon>Bacteria</taxon>
        <taxon>Bacillati</taxon>
        <taxon>Actinomycetota</taxon>
        <taxon>Actinomycetes</taxon>
        <taxon>Micromonosporales</taxon>
        <taxon>Micromonosporaceae</taxon>
        <taxon>Micromonospora</taxon>
    </lineage>
</organism>
<evidence type="ECO:0000259" key="2">
    <source>
        <dbReference type="Pfam" id="PF00174"/>
    </source>
</evidence>
<dbReference type="EMBL" id="JBHSBN010000002">
    <property type="protein sequence ID" value="MFC4104942.1"/>
    <property type="molecule type" value="Genomic_DNA"/>
</dbReference>
<keyword evidence="1" id="KW-0812">Transmembrane</keyword>
<dbReference type="Pfam" id="PF00174">
    <property type="entry name" value="Oxidored_molyb"/>
    <property type="match status" value="1"/>
</dbReference>
<dbReference type="Gene3D" id="3.90.420.10">
    <property type="entry name" value="Oxidoreductase, molybdopterin-binding domain"/>
    <property type="match status" value="1"/>
</dbReference>
<name>A0ABV8KGC9_9ACTN</name>
<feature type="transmembrane region" description="Helical" evidence="1">
    <location>
        <begin position="150"/>
        <end position="172"/>
    </location>
</feature>
<dbReference type="SUPFAM" id="SSF56524">
    <property type="entry name" value="Oxidoreductase molybdopterin-binding domain"/>
    <property type="match status" value="1"/>
</dbReference>
<dbReference type="Proteomes" id="UP001595868">
    <property type="component" value="Unassembled WGS sequence"/>
</dbReference>